<keyword evidence="2" id="KW-1185">Reference proteome</keyword>
<name>A0ACB8K8U4_CITSI</name>
<dbReference type="Proteomes" id="UP000829398">
    <property type="component" value="Chromosome 5"/>
</dbReference>
<sequence length="946" mass="106666">MASSSSTTSNPNQMNINQSSHISFSFSTPVKLDRTNFMIWRKQVLTTIRGNRLEDFISGNQIIPEQYISNTVADGSVQRITNPAYINWRAQDQTLLGWILSSISEGILNTVLNCENSFEAWRSIKKQFGVQSEARVMQLRYEMNVLRKENMSVEEYCLKVKVVADKLACAGSPVSEKDLLIQILNGLGPGFLDLASIITANRMPYDDAYALLLTHEARMEQNHNTKDLHNFNMNHGSTSMSNGNGYDDHVLICQICHKAGHAADVCWHRHFDGWYLDSGATHHITNNMANMHIRDQFTGADQLIIGNGQGLPITHCIFIGYSPSHKGYKCLHPSGRIYVARHVTFDESVFPYATEFVFHSHAKTDSQISHSLTPQQIHHISSLPVNNSTGNLNSVRSGSSSSSHSDHLEQIATDQNSQQATINERSPFHTCPTIVESIQNIPEPPHHSLPIQSHHPSNTSFYPYTQPNAHHMITRSKAGIFKPKIYTVVLTHKEPDTVQKALNDSKWLQAMREEYDALIKNNTWTLVPRQADQHVVGNKWVYGIKYNTDGSVAKYKARLVAKGFQQVAGINYFETFGPVVKSATVRVILSLAVMNQWRIRQVDVNNAFLNGELTEEVFMSQPDGFIDAQRSDFVCKLHKSLYGLKQALRAWYDKLKGCLMSWGFTTSSSDTSLFVRKIKTSMIIVLIYVDDILITGPNTEELEGFITEFNKTFALKDLGVLSYFLGIEVLYDADCMYLSQRKYIRDLLSKVEMTECKGIDTPMSTGSKLQKIVQGELGYYLEDPTHYRSIVGGMQYLILTRPEIAFAVNKLSQYVAAPTLQHLMACKRVIRYLKATQDYGLKFFREGSLTLTSFTDADWACDLDDRKSVGAYCIYLDIMTKPLSFVRFNYLRSKLNVHLCPMSLRGAVRAAHYAEQKKVKTKMKKIQSKLQGKCVSSASSADSSAD</sequence>
<evidence type="ECO:0000313" key="1">
    <source>
        <dbReference type="EMBL" id="KAH9750825.1"/>
    </source>
</evidence>
<organism evidence="1 2">
    <name type="scientific">Citrus sinensis</name>
    <name type="common">Sweet orange</name>
    <name type="synonym">Citrus aurantium var. sinensis</name>
    <dbReference type="NCBI Taxonomy" id="2711"/>
    <lineage>
        <taxon>Eukaryota</taxon>
        <taxon>Viridiplantae</taxon>
        <taxon>Streptophyta</taxon>
        <taxon>Embryophyta</taxon>
        <taxon>Tracheophyta</taxon>
        <taxon>Spermatophyta</taxon>
        <taxon>Magnoliopsida</taxon>
        <taxon>eudicotyledons</taxon>
        <taxon>Gunneridae</taxon>
        <taxon>Pentapetalae</taxon>
        <taxon>rosids</taxon>
        <taxon>malvids</taxon>
        <taxon>Sapindales</taxon>
        <taxon>Rutaceae</taxon>
        <taxon>Aurantioideae</taxon>
        <taxon>Citrus</taxon>
    </lineage>
</organism>
<dbReference type="EMBL" id="CM039174">
    <property type="protein sequence ID" value="KAH9750825.1"/>
    <property type="molecule type" value="Genomic_DNA"/>
</dbReference>
<proteinExistence type="predicted"/>
<gene>
    <name evidence="1" type="ORF">KPL71_014031</name>
</gene>
<reference evidence="2" key="1">
    <citation type="journal article" date="2023" name="Hortic. Res.">
        <title>A chromosome-level phased genome enabling allele-level studies in sweet orange: a case study on citrus Huanglongbing tolerance.</title>
        <authorList>
            <person name="Wu B."/>
            <person name="Yu Q."/>
            <person name="Deng Z."/>
            <person name="Duan Y."/>
            <person name="Luo F."/>
            <person name="Gmitter F. Jr."/>
        </authorList>
    </citation>
    <scope>NUCLEOTIDE SEQUENCE [LARGE SCALE GENOMIC DNA]</scope>
    <source>
        <strain evidence="2">cv. Valencia</strain>
    </source>
</reference>
<comment type="caution">
    <text evidence="1">The sequence shown here is derived from an EMBL/GenBank/DDBJ whole genome shotgun (WGS) entry which is preliminary data.</text>
</comment>
<accession>A0ACB8K8U4</accession>
<evidence type="ECO:0000313" key="2">
    <source>
        <dbReference type="Proteomes" id="UP000829398"/>
    </source>
</evidence>
<protein>
    <submittedName>
        <fullName evidence="1">Retrovirus-related pol polyprotein from transposon RE1</fullName>
    </submittedName>
</protein>